<evidence type="ECO:0000256" key="2">
    <source>
        <dbReference type="ARBA" id="ARBA00023015"/>
    </source>
</evidence>
<dbReference type="PANTHER" id="PTHR31194">
    <property type="entry name" value="SHN SHINE , DNA BINDING / TRANSCRIPTION FACTOR"/>
    <property type="match status" value="1"/>
</dbReference>
<dbReference type="InterPro" id="IPR001471">
    <property type="entry name" value="AP2/ERF_dom"/>
</dbReference>
<dbReference type="FunFam" id="3.30.730.10:FF:000001">
    <property type="entry name" value="Ethylene-responsive transcription factor 2"/>
    <property type="match status" value="1"/>
</dbReference>
<dbReference type="GO" id="GO:0003700">
    <property type="term" value="F:DNA-binding transcription factor activity"/>
    <property type="evidence" value="ECO:0000318"/>
    <property type="project" value="GO_Central"/>
</dbReference>
<feature type="compositionally biased region" description="Low complexity" evidence="6">
    <location>
        <begin position="92"/>
        <end position="103"/>
    </location>
</feature>
<evidence type="ECO:0000256" key="6">
    <source>
        <dbReference type="SAM" id="MobiDB-lite"/>
    </source>
</evidence>
<feature type="compositionally biased region" description="Acidic residues" evidence="6">
    <location>
        <begin position="196"/>
        <end position="206"/>
    </location>
</feature>
<dbReference type="InterPro" id="IPR050913">
    <property type="entry name" value="AP2/ERF_ERF"/>
</dbReference>
<dbReference type="CDD" id="cd00018">
    <property type="entry name" value="AP2"/>
    <property type="match status" value="1"/>
</dbReference>
<dbReference type="OMA" id="DHRESCE"/>
<dbReference type="InterPro" id="IPR016177">
    <property type="entry name" value="DNA-bd_dom_sf"/>
</dbReference>
<dbReference type="InterPro" id="IPR036955">
    <property type="entry name" value="AP2/ERF_dom_sf"/>
</dbReference>
<evidence type="ECO:0000256" key="3">
    <source>
        <dbReference type="ARBA" id="ARBA00023125"/>
    </source>
</evidence>
<accession>A0A0A0KB59</accession>
<keyword evidence="4" id="KW-0804">Transcription</keyword>
<protein>
    <recommendedName>
        <fullName evidence="7">AP2/ERF domain-containing protein</fullName>
    </recommendedName>
</protein>
<organism evidence="8 9">
    <name type="scientific">Cucumis sativus</name>
    <name type="common">Cucumber</name>
    <dbReference type="NCBI Taxonomy" id="3659"/>
    <lineage>
        <taxon>Eukaryota</taxon>
        <taxon>Viridiplantae</taxon>
        <taxon>Streptophyta</taxon>
        <taxon>Embryophyta</taxon>
        <taxon>Tracheophyta</taxon>
        <taxon>Spermatophyta</taxon>
        <taxon>Magnoliopsida</taxon>
        <taxon>eudicotyledons</taxon>
        <taxon>Gunneridae</taxon>
        <taxon>Pentapetalae</taxon>
        <taxon>rosids</taxon>
        <taxon>fabids</taxon>
        <taxon>Cucurbitales</taxon>
        <taxon>Cucurbitaceae</taxon>
        <taxon>Benincaseae</taxon>
        <taxon>Cucumis</taxon>
    </lineage>
</organism>
<dbReference type="eggNOG" id="ENOG502R7AV">
    <property type="taxonomic scope" value="Eukaryota"/>
</dbReference>
<dbReference type="AlphaFoldDB" id="A0A0A0KB59"/>
<dbReference type="Gramene" id="KGN46768">
    <property type="protein sequence ID" value="KGN46768"/>
    <property type="gene ID" value="Csa_6G133770"/>
</dbReference>
<evidence type="ECO:0000256" key="5">
    <source>
        <dbReference type="ARBA" id="ARBA00023242"/>
    </source>
</evidence>
<dbReference type="PROSITE" id="PS51032">
    <property type="entry name" value="AP2_ERF"/>
    <property type="match status" value="1"/>
</dbReference>
<evidence type="ECO:0000256" key="1">
    <source>
        <dbReference type="ARBA" id="ARBA00004123"/>
    </source>
</evidence>
<dbReference type="GO" id="GO:0010104">
    <property type="term" value="P:regulation of ethylene-activated signaling pathway"/>
    <property type="evidence" value="ECO:0000318"/>
    <property type="project" value="GO_Central"/>
</dbReference>
<keyword evidence="5" id="KW-0539">Nucleus</keyword>
<keyword evidence="2" id="KW-0805">Transcription regulation</keyword>
<gene>
    <name evidence="8" type="ORF">Csa_6G133770</name>
</gene>
<dbReference type="GO" id="GO:0000976">
    <property type="term" value="F:transcription cis-regulatory region binding"/>
    <property type="evidence" value="ECO:0000318"/>
    <property type="project" value="GO_Central"/>
</dbReference>
<feature type="region of interest" description="Disordered" evidence="6">
    <location>
        <begin position="180"/>
        <end position="214"/>
    </location>
</feature>
<feature type="region of interest" description="Disordered" evidence="6">
    <location>
        <begin position="89"/>
        <end position="123"/>
    </location>
</feature>
<keyword evidence="3" id="KW-0238">DNA-binding</keyword>
<dbReference type="STRING" id="3659.A0A0A0KB59"/>
<dbReference type="EMBL" id="CM002927">
    <property type="protein sequence ID" value="KGN46768.1"/>
    <property type="molecule type" value="Genomic_DNA"/>
</dbReference>
<name>A0A0A0KB59_CUCSA</name>
<dbReference type="SUPFAM" id="SSF54171">
    <property type="entry name" value="DNA-binding domain"/>
    <property type="match status" value="1"/>
</dbReference>
<evidence type="ECO:0000259" key="7">
    <source>
        <dbReference type="PROSITE" id="PS51032"/>
    </source>
</evidence>
<keyword evidence="9" id="KW-1185">Reference proteome</keyword>
<feature type="compositionally biased region" description="Basic residues" evidence="6">
    <location>
        <begin position="108"/>
        <end position="123"/>
    </location>
</feature>
<dbReference type="PANTHER" id="PTHR31194:SF166">
    <property type="entry name" value="PATHOGENESIS-RELATED GENES TRANSCRIPTIONAL ACTIVATOR PTI6"/>
    <property type="match status" value="1"/>
</dbReference>
<evidence type="ECO:0000256" key="4">
    <source>
        <dbReference type="ARBA" id="ARBA00023163"/>
    </source>
</evidence>
<proteinExistence type="predicted"/>
<reference evidence="8 9" key="3">
    <citation type="journal article" date="2010" name="BMC Genomics">
        <title>Transcriptome sequencing and comparative analysis of cucumber flowers with different sex types.</title>
        <authorList>
            <person name="Guo S."/>
            <person name="Zheng Y."/>
            <person name="Joung J.G."/>
            <person name="Liu S."/>
            <person name="Zhang Z."/>
            <person name="Crasta O.R."/>
            <person name="Sobral B.W."/>
            <person name="Xu Y."/>
            <person name="Huang S."/>
            <person name="Fei Z."/>
        </authorList>
    </citation>
    <scope>NUCLEOTIDE SEQUENCE [LARGE SCALE GENOMIC DNA]</scope>
    <source>
        <strain evidence="9">cv. 9930</strain>
    </source>
</reference>
<dbReference type="Proteomes" id="UP000029981">
    <property type="component" value="Chromosome 6"/>
</dbReference>
<dbReference type="GO" id="GO:0005634">
    <property type="term" value="C:nucleus"/>
    <property type="evidence" value="ECO:0000318"/>
    <property type="project" value="GO_Central"/>
</dbReference>
<reference evidence="8 9" key="1">
    <citation type="journal article" date="2009" name="Nat. Genet.">
        <title>The genome of the cucumber, Cucumis sativus L.</title>
        <authorList>
            <person name="Huang S."/>
            <person name="Li R."/>
            <person name="Zhang Z."/>
            <person name="Li L."/>
            <person name="Gu X."/>
            <person name="Fan W."/>
            <person name="Lucas W.J."/>
            <person name="Wang X."/>
            <person name="Xie B."/>
            <person name="Ni P."/>
            <person name="Ren Y."/>
            <person name="Zhu H."/>
            <person name="Li J."/>
            <person name="Lin K."/>
            <person name="Jin W."/>
            <person name="Fei Z."/>
            <person name="Li G."/>
            <person name="Staub J."/>
            <person name="Kilian A."/>
            <person name="van der Vossen E.A."/>
            <person name="Wu Y."/>
            <person name="Guo J."/>
            <person name="He J."/>
            <person name="Jia Z."/>
            <person name="Ren Y."/>
            <person name="Tian G."/>
            <person name="Lu Y."/>
            <person name="Ruan J."/>
            <person name="Qian W."/>
            <person name="Wang M."/>
            <person name="Huang Q."/>
            <person name="Li B."/>
            <person name="Xuan Z."/>
            <person name="Cao J."/>
            <person name="Asan"/>
            <person name="Wu Z."/>
            <person name="Zhang J."/>
            <person name="Cai Q."/>
            <person name="Bai Y."/>
            <person name="Zhao B."/>
            <person name="Han Y."/>
            <person name="Li Y."/>
            <person name="Li X."/>
            <person name="Wang S."/>
            <person name="Shi Q."/>
            <person name="Liu S."/>
            <person name="Cho W.K."/>
            <person name="Kim J.Y."/>
            <person name="Xu Y."/>
            <person name="Heller-Uszynska K."/>
            <person name="Miao H."/>
            <person name="Cheng Z."/>
            <person name="Zhang S."/>
            <person name="Wu J."/>
            <person name="Yang Y."/>
            <person name="Kang H."/>
            <person name="Li M."/>
            <person name="Liang H."/>
            <person name="Ren X."/>
            <person name="Shi Z."/>
            <person name="Wen M."/>
            <person name="Jian M."/>
            <person name="Yang H."/>
            <person name="Zhang G."/>
            <person name="Yang Z."/>
            <person name="Chen R."/>
            <person name="Liu S."/>
            <person name="Li J."/>
            <person name="Ma L."/>
            <person name="Liu H."/>
            <person name="Zhou Y."/>
            <person name="Zhao J."/>
            <person name="Fang X."/>
            <person name="Li G."/>
            <person name="Fang L."/>
            <person name="Li Y."/>
            <person name="Liu D."/>
            <person name="Zheng H."/>
            <person name="Zhang Y."/>
            <person name="Qin N."/>
            <person name="Li Z."/>
            <person name="Yang G."/>
            <person name="Yang S."/>
            <person name="Bolund L."/>
            <person name="Kristiansen K."/>
            <person name="Zheng H."/>
            <person name="Li S."/>
            <person name="Zhang X."/>
            <person name="Yang H."/>
            <person name="Wang J."/>
            <person name="Sun R."/>
            <person name="Zhang B."/>
            <person name="Jiang S."/>
            <person name="Wang J."/>
            <person name="Du Y."/>
            <person name="Li S."/>
        </authorList>
    </citation>
    <scope>NUCLEOTIDE SEQUENCE [LARGE SCALE GENOMIC DNA]</scope>
    <source>
        <strain evidence="9">cv. 9930</strain>
    </source>
</reference>
<reference evidence="8 9" key="2">
    <citation type="journal article" date="2009" name="PLoS ONE">
        <title>An integrated genetic and cytogenetic map of the cucumber genome.</title>
        <authorList>
            <person name="Ren Y."/>
            <person name="Zhang Z."/>
            <person name="Liu J."/>
            <person name="Staub J.E."/>
            <person name="Han Y."/>
            <person name="Cheng Z."/>
            <person name="Li X."/>
            <person name="Lu J."/>
            <person name="Miao H."/>
            <person name="Kang H."/>
            <person name="Xie B."/>
            <person name="Gu X."/>
            <person name="Wang X."/>
            <person name="Du Y."/>
            <person name="Jin W."/>
            <person name="Huang S."/>
        </authorList>
    </citation>
    <scope>NUCLEOTIDE SEQUENCE [LARGE SCALE GENOMIC DNA]</scope>
    <source>
        <strain evidence="9">cv. 9930</strain>
    </source>
</reference>
<evidence type="ECO:0000313" key="8">
    <source>
        <dbReference type="EMBL" id="KGN46768.1"/>
    </source>
</evidence>
<comment type="subcellular location">
    <subcellularLocation>
        <location evidence="1">Nucleus</location>
    </subcellularLocation>
</comment>
<dbReference type="PRINTS" id="PR00367">
    <property type="entry name" value="ETHRSPELEMNT"/>
</dbReference>
<dbReference type="Pfam" id="PF00847">
    <property type="entry name" value="AP2"/>
    <property type="match status" value="1"/>
</dbReference>
<dbReference type="SMART" id="SM00380">
    <property type="entry name" value="AP2"/>
    <property type="match status" value="1"/>
</dbReference>
<sequence length="281" mass="31338">MILTKNLPQASYYSFRSNMSVGDMASLSGHKTNCRRKALTSGESTKPNQRLLRIIVTDADATDSSSEDELILGSRTAIRRQVREITIKRYSVPDSSSPKSPVSEICKKRNPRSRRSNNSCRRNKFRGVRQRPWGRWAAEVRDPILRKRIWLGTFDTAEEAAAVYDRAAIELQGPNAATNFSGDGAVKSAVEGSSKEEEEEEEEEGGVESRKTTAAWSPTSVLHYDSFLTPIEEMGYCGEVDELGLEIGAASLPTARRQYGGEEELGEIELDLDYFLVDVIY</sequence>
<evidence type="ECO:0000313" key="9">
    <source>
        <dbReference type="Proteomes" id="UP000029981"/>
    </source>
</evidence>
<reference evidence="8 9" key="4">
    <citation type="journal article" date="2011" name="BMC Genomics">
        <title>RNA-Seq improves annotation of protein-coding genes in the cucumber genome.</title>
        <authorList>
            <person name="Li Z."/>
            <person name="Zhang Z."/>
            <person name="Yan P."/>
            <person name="Huang S."/>
            <person name="Fei Z."/>
            <person name="Lin K."/>
        </authorList>
    </citation>
    <scope>NUCLEOTIDE SEQUENCE [LARGE SCALE GENOMIC DNA]</scope>
    <source>
        <strain evidence="9">cv. 9930</strain>
    </source>
</reference>
<dbReference type="Gene3D" id="3.30.730.10">
    <property type="entry name" value="AP2/ERF domain"/>
    <property type="match status" value="1"/>
</dbReference>
<dbReference type="PIRSF" id="PIRSF038123">
    <property type="entry name" value="PTI6"/>
    <property type="match status" value="1"/>
</dbReference>
<feature type="domain" description="AP2/ERF" evidence="7">
    <location>
        <begin position="124"/>
        <end position="181"/>
    </location>
</feature>